<dbReference type="OrthoDB" id="5146913at2"/>
<dbReference type="AlphaFoldDB" id="N0E6C6"/>
<evidence type="ECO:0000313" key="4">
    <source>
        <dbReference type="Proteomes" id="UP000013167"/>
    </source>
</evidence>
<proteinExistence type="predicted"/>
<dbReference type="HOGENOM" id="CLU_1184578_0_0_11"/>
<dbReference type="Proteomes" id="UP000013167">
    <property type="component" value="Unassembled WGS sequence"/>
</dbReference>
<evidence type="ECO:0000256" key="1">
    <source>
        <dbReference type="SAM" id="Coils"/>
    </source>
</evidence>
<feature type="coiled-coil region" evidence="1">
    <location>
        <begin position="157"/>
        <end position="184"/>
    </location>
</feature>
<gene>
    <name evidence="3" type="ORF">BN10_890018</name>
</gene>
<dbReference type="STRING" id="1193181.BN10_890018"/>
<keyword evidence="4" id="KW-1185">Reference proteome</keyword>
<evidence type="ECO:0000256" key="2">
    <source>
        <dbReference type="SAM" id="MobiDB-lite"/>
    </source>
</evidence>
<feature type="compositionally biased region" description="Low complexity" evidence="2">
    <location>
        <begin position="190"/>
        <end position="234"/>
    </location>
</feature>
<comment type="caution">
    <text evidence="3">The sequence shown here is derived from an EMBL/GenBank/DDBJ whole genome shotgun (WGS) entry which is preliminary data.</text>
</comment>
<name>N0E6C6_9MICO</name>
<feature type="region of interest" description="Disordered" evidence="2">
    <location>
        <begin position="184"/>
        <end position="234"/>
    </location>
</feature>
<organism evidence="3 4">
    <name type="scientific">Phycicoccus elongatus Lp2</name>
    <dbReference type="NCBI Taxonomy" id="1193181"/>
    <lineage>
        <taxon>Bacteria</taxon>
        <taxon>Bacillati</taxon>
        <taxon>Actinomycetota</taxon>
        <taxon>Actinomycetes</taxon>
        <taxon>Micrococcales</taxon>
        <taxon>Intrasporangiaceae</taxon>
        <taxon>Phycicoccus</taxon>
    </lineage>
</organism>
<protein>
    <submittedName>
        <fullName evidence="3">Uncharacterized protein</fullName>
    </submittedName>
</protein>
<evidence type="ECO:0000313" key="3">
    <source>
        <dbReference type="EMBL" id="CCH71309.1"/>
    </source>
</evidence>
<sequence length="234" mass="24498">MSVITEFTKNVDARPFYAVVGATDLTVEKAREAAAAADARRVQFRADFDKFVADLAPAKVQDRALAAFAQVQELPTTAAAQGKANSDKLVAQYKDLAVRGKKLVERVRNQQATKDLVAQAETTVAQVKGAVTTATKAANDIERSAKATVTTARKEAVKAAEAIIDSVQDEVKTAETEVAGAVKRTRTAAKRTSTTTRKAAAKTTTAAKGARTSATKTATATKKAAATTAAKVGD</sequence>
<keyword evidence="1" id="KW-0175">Coiled coil</keyword>
<dbReference type="EMBL" id="CAIZ01000162">
    <property type="protein sequence ID" value="CCH71309.1"/>
    <property type="molecule type" value="Genomic_DNA"/>
</dbReference>
<dbReference type="RefSeq" id="WP_010851138.1">
    <property type="nucleotide sequence ID" value="NZ_HF570956.1"/>
</dbReference>
<dbReference type="eggNOG" id="ENOG50336YA">
    <property type="taxonomic scope" value="Bacteria"/>
</dbReference>
<reference evidence="3 4" key="1">
    <citation type="journal article" date="2013" name="ISME J.">
        <title>A metabolic model for members of the genus Tetrasphaera involved in enhanced biological phosphorus removal.</title>
        <authorList>
            <person name="Kristiansen R."/>
            <person name="Nguyen H.T.T."/>
            <person name="Saunders A.M."/>
            <person name="Nielsen J.L."/>
            <person name="Wimmer R."/>
            <person name="Le V.Q."/>
            <person name="McIlroy S.J."/>
            <person name="Petrovski S."/>
            <person name="Seviour R.J."/>
            <person name="Calteau A."/>
            <person name="Nielsen K.L."/>
            <person name="Nielsen P.H."/>
        </authorList>
    </citation>
    <scope>NUCLEOTIDE SEQUENCE [LARGE SCALE GENOMIC DNA]</scope>
    <source>
        <strain evidence="3 4">Lp2</strain>
    </source>
</reference>
<accession>N0E6C6</accession>